<keyword evidence="1" id="KW-0378">Hydrolase</keyword>
<gene>
    <name evidence="5" type="ORF">HY912_18275</name>
</gene>
<feature type="domain" description="Beta-Casp" evidence="4">
    <location>
        <begin position="257"/>
        <end position="380"/>
    </location>
</feature>
<evidence type="ECO:0000313" key="6">
    <source>
        <dbReference type="Proteomes" id="UP000807825"/>
    </source>
</evidence>
<dbReference type="Gene3D" id="3.40.50.10890">
    <property type="match status" value="1"/>
</dbReference>
<reference evidence="5" key="1">
    <citation type="submission" date="2020-07" db="EMBL/GenBank/DDBJ databases">
        <title>Huge and variable diversity of episymbiotic CPR bacteria and DPANN archaea in groundwater ecosystems.</title>
        <authorList>
            <person name="He C.Y."/>
            <person name="Keren R."/>
            <person name="Whittaker M."/>
            <person name="Farag I.F."/>
            <person name="Doudna J."/>
            <person name="Cate J.H.D."/>
            <person name="Banfield J.F."/>
        </authorList>
    </citation>
    <scope>NUCLEOTIDE SEQUENCE</scope>
    <source>
        <strain evidence="5">NC_groundwater_1664_Pr3_B-0.1um_52_9</strain>
    </source>
</reference>
<evidence type="ECO:0000256" key="1">
    <source>
        <dbReference type="ARBA" id="ARBA00022801"/>
    </source>
</evidence>
<dbReference type="InterPro" id="IPR050698">
    <property type="entry name" value="MBL"/>
</dbReference>
<dbReference type="Pfam" id="PF10996">
    <property type="entry name" value="Beta-Casp"/>
    <property type="match status" value="1"/>
</dbReference>
<dbReference type="Proteomes" id="UP000807825">
    <property type="component" value="Unassembled WGS sequence"/>
</dbReference>
<dbReference type="GO" id="GO:0004521">
    <property type="term" value="F:RNA endonuclease activity"/>
    <property type="evidence" value="ECO:0007669"/>
    <property type="project" value="TreeGrafter"/>
</dbReference>
<dbReference type="InterPro" id="IPR011108">
    <property type="entry name" value="RMMBL"/>
</dbReference>
<dbReference type="InterPro" id="IPR036866">
    <property type="entry name" value="RibonucZ/Hydroxyglut_hydro"/>
</dbReference>
<evidence type="ECO:0000313" key="5">
    <source>
        <dbReference type="EMBL" id="MBI5251439.1"/>
    </source>
</evidence>
<dbReference type="EMBL" id="JACRDE010000478">
    <property type="protein sequence ID" value="MBI5251439.1"/>
    <property type="molecule type" value="Genomic_DNA"/>
</dbReference>
<evidence type="ECO:0000256" key="2">
    <source>
        <dbReference type="SAM" id="MobiDB-lite"/>
    </source>
</evidence>
<dbReference type="Gene3D" id="3.60.15.10">
    <property type="entry name" value="Ribonuclease Z/Hydroxyacylglutathione hydrolase-like"/>
    <property type="match status" value="1"/>
</dbReference>
<sequence>MSKQNSITLTILGGGKEIGANSYLLDWKGTRIVLDCGLDITKGGFETLPNFDILGKLEVDAAIISHSHIDHVGSLPILIDTYLQRGHRVHVTVPSRRLIPLMLADSAKMQENVYLPAEDHYYEWCLDRESVASMFYRRNVFAAHNYGEKFRLSPDLYASFFPSGHILGAAGIVISDGKHTFIYTGDICKHDQTIHPGCMLPTVSDTDFLLIESTRGSVESDPNRDRPGQLRLLAAEITETLNRGGHALLPSFALGKTQELIITLANMKMDGFIPAGAPVLYHQGLTTAVNKVYNTFSEFLTGFDPAIFRTACRKVTAFTNGDEFRSAWELTDRPSIFVFTSGMASRGSPSARLAEELIQTENSGIFFTSYIAPEEFGYELATVETGDYVQPDLKSDRRVKVNCRHRRRFSLSSHSMRDDLLQIADHFNPKVSVWVHGEPSSTQWLSTGFSGHHPEAVSLQPVSGETIDLTDGGKTIGHPDK</sequence>
<dbReference type="PANTHER" id="PTHR11203:SF37">
    <property type="entry name" value="INTEGRATOR COMPLEX SUBUNIT 11"/>
    <property type="match status" value="1"/>
</dbReference>
<name>A0A9D6V5W0_9BACT</name>
<dbReference type="PANTHER" id="PTHR11203">
    <property type="entry name" value="CLEAVAGE AND POLYADENYLATION SPECIFICITY FACTOR FAMILY MEMBER"/>
    <property type="match status" value="1"/>
</dbReference>
<dbReference type="SMART" id="SM00849">
    <property type="entry name" value="Lactamase_B"/>
    <property type="match status" value="1"/>
</dbReference>
<dbReference type="SMART" id="SM01027">
    <property type="entry name" value="Beta-Casp"/>
    <property type="match status" value="1"/>
</dbReference>
<dbReference type="AlphaFoldDB" id="A0A9D6V5W0"/>
<dbReference type="GO" id="GO:0016787">
    <property type="term" value="F:hydrolase activity"/>
    <property type="evidence" value="ECO:0007669"/>
    <property type="project" value="UniProtKB-KW"/>
</dbReference>
<organism evidence="5 6">
    <name type="scientific">Desulfomonile tiedjei</name>
    <dbReference type="NCBI Taxonomy" id="2358"/>
    <lineage>
        <taxon>Bacteria</taxon>
        <taxon>Pseudomonadati</taxon>
        <taxon>Thermodesulfobacteriota</taxon>
        <taxon>Desulfomonilia</taxon>
        <taxon>Desulfomonilales</taxon>
        <taxon>Desulfomonilaceae</taxon>
        <taxon>Desulfomonile</taxon>
    </lineage>
</organism>
<accession>A0A9D6V5W0</accession>
<proteinExistence type="predicted"/>
<dbReference type="Pfam" id="PF00753">
    <property type="entry name" value="Lactamase_B"/>
    <property type="match status" value="1"/>
</dbReference>
<protein>
    <submittedName>
        <fullName evidence="5">MBL fold metallo-hydrolase</fullName>
    </submittedName>
</protein>
<comment type="caution">
    <text evidence="5">The sequence shown here is derived from an EMBL/GenBank/DDBJ whole genome shotgun (WGS) entry which is preliminary data.</text>
</comment>
<evidence type="ECO:0000259" key="3">
    <source>
        <dbReference type="SMART" id="SM00849"/>
    </source>
</evidence>
<dbReference type="InterPro" id="IPR001279">
    <property type="entry name" value="Metallo-B-lactamas"/>
</dbReference>
<dbReference type="CDD" id="cd16295">
    <property type="entry name" value="TTHA0252-CPSF-like_MBL-fold"/>
    <property type="match status" value="1"/>
</dbReference>
<evidence type="ECO:0000259" key="4">
    <source>
        <dbReference type="SMART" id="SM01027"/>
    </source>
</evidence>
<dbReference type="Pfam" id="PF07521">
    <property type="entry name" value="RMMBL"/>
    <property type="match status" value="1"/>
</dbReference>
<dbReference type="InterPro" id="IPR022712">
    <property type="entry name" value="Beta_Casp"/>
</dbReference>
<dbReference type="SUPFAM" id="SSF56281">
    <property type="entry name" value="Metallo-hydrolase/oxidoreductase"/>
    <property type="match status" value="1"/>
</dbReference>
<feature type="region of interest" description="Disordered" evidence="2">
    <location>
        <begin position="461"/>
        <end position="481"/>
    </location>
</feature>
<feature type="domain" description="Metallo-beta-lactamase" evidence="3">
    <location>
        <begin position="19"/>
        <end position="229"/>
    </location>
</feature>